<organism evidence="3 4">
    <name type="scientific">Azoarcus indigens</name>
    <dbReference type="NCBI Taxonomy" id="29545"/>
    <lineage>
        <taxon>Bacteria</taxon>
        <taxon>Pseudomonadati</taxon>
        <taxon>Pseudomonadota</taxon>
        <taxon>Betaproteobacteria</taxon>
        <taxon>Rhodocyclales</taxon>
        <taxon>Zoogloeaceae</taxon>
        <taxon>Azoarcus</taxon>
    </lineage>
</organism>
<sequence length="102" mass="11730">MSSPEAPRRIALSPRAKQDFIDILRYTGETWGQEQLHAYRNKLDGALQRIARNPSIGNRAPELPETHRLYFAGSHVIVYRAQDSSIALVRILHQRMSLTRHL</sequence>
<protein>
    <recommendedName>
        <fullName evidence="2">Toxin</fullName>
    </recommendedName>
</protein>
<keyword evidence="1" id="KW-1277">Toxin-antitoxin system</keyword>
<comment type="caution">
    <text evidence="3">The sequence shown here is derived from an EMBL/GenBank/DDBJ whole genome shotgun (WGS) entry which is preliminary data.</text>
</comment>
<keyword evidence="4" id="KW-1185">Reference proteome</keyword>
<evidence type="ECO:0000313" key="4">
    <source>
        <dbReference type="Proteomes" id="UP000295129"/>
    </source>
</evidence>
<dbReference type="EMBL" id="SNVV01000001">
    <property type="protein sequence ID" value="TDN56831.1"/>
    <property type="molecule type" value="Genomic_DNA"/>
</dbReference>
<evidence type="ECO:0000313" key="3">
    <source>
        <dbReference type="EMBL" id="TDN56831.1"/>
    </source>
</evidence>
<dbReference type="Proteomes" id="UP000295129">
    <property type="component" value="Unassembled WGS sequence"/>
</dbReference>
<dbReference type="PIRSF" id="PIRSF029218">
    <property type="entry name" value="ParE"/>
    <property type="match status" value="1"/>
</dbReference>
<dbReference type="Gene3D" id="3.30.2310.20">
    <property type="entry name" value="RelE-like"/>
    <property type="match status" value="1"/>
</dbReference>
<name>A0A4V3BP89_9RHOO</name>
<dbReference type="AlphaFoldDB" id="A0A4V3BP89"/>
<dbReference type="InterPro" id="IPR035093">
    <property type="entry name" value="RelE/ParE_toxin_dom_sf"/>
</dbReference>
<dbReference type="InterPro" id="IPR007712">
    <property type="entry name" value="RelE/ParE_toxin"/>
</dbReference>
<reference evidence="3 4" key="1">
    <citation type="submission" date="2019-03" db="EMBL/GenBank/DDBJ databases">
        <title>Genomic Encyclopedia of Type Strains, Phase IV (KMG-IV): sequencing the most valuable type-strain genomes for metagenomic binning, comparative biology and taxonomic classification.</title>
        <authorList>
            <person name="Goeker M."/>
        </authorList>
    </citation>
    <scope>NUCLEOTIDE SEQUENCE [LARGE SCALE GENOMIC DNA]</scope>
    <source>
        <strain evidence="3 4">DSM 12121</strain>
    </source>
</reference>
<dbReference type="InterPro" id="IPR028344">
    <property type="entry name" value="ParE1/4"/>
</dbReference>
<evidence type="ECO:0000256" key="1">
    <source>
        <dbReference type="ARBA" id="ARBA00022649"/>
    </source>
</evidence>
<gene>
    <name evidence="3" type="ORF">C7389_101210</name>
</gene>
<dbReference type="Pfam" id="PF05016">
    <property type="entry name" value="ParE_toxin"/>
    <property type="match status" value="1"/>
</dbReference>
<comment type="similarity">
    <text evidence="2">Belongs to the RelE toxin family.</text>
</comment>
<proteinExistence type="inferred from homology"/>
<accession>A0A4V3BP89</accession>
<evidence type="ECO:0000256" key="2">
    <source>
        <dbReference type="PIRNR" id="PIRNR029218"/>
    </source>
</evidence>
<dbReference type="RefSeq" id="WP_162851627.1">
    <property type="nucleotide sequence ID" value="NZ_SNVV01000001.1"/>
</dbReference>